<accession>A0A6C0LKW2</accession>
<dbReference type="PANTHER" id="PTHR15615">
    <property type="match status" value="1"/>
</dbReference>
<reference evidence="1" key="1">
    <citation type="journal article" date="2020" name="Nature">
        <title>Giant virus diversity and host interactions through global metagenomics.</title>
        <authorList>
            <person name="Schulz F."/>
            <person name="Roux S."/>
            <person name="Paez-Espino D."/>
            <person name="Jungbluth S."/>
            <person name="Walsh D.A."/>
            <person name="Denef V.J."/>
            <person name="McMahon K.D."/>
            <person name="Konstantinidis K.T."/>
            <person name="Eloe-Fadrosh E.A."/>
            <person name="Kyrpides N.C."/>
            <person name="Woyke T."/>
        </authorList>
    </citation>
    <scope>NUCLEOTIDE SEQUENCE</scope>
    <source>
        <strain evidence="1">GVMAG-M-3300027833-19</strain>
    </source>
</reference>
<evidence type="ECO:0008006" key="2">
    <source>
        <dbReference type="Google" id="ProtNLM"/>
    </source>
</evidence>
<dbReference type="Pfam" id="PF08613">
    <property type="entry name" value="Cyclin"/>
    <property type="match status" value="1"/>
</dbReference>
<evidence type="ECO:0000313" key="1">
    <source>
        <dbReference type="EMBL" id="QHU30615.1"/>
    </source>
</evidence>
<proteinExistence type="predicted"/>
<dbReference type="PANTHER" id="PTHR15615:SF108">
    <property type="entry name" value="PROTEIN CNPPD1"/>
    <property type="match status" value="1"/>
</dbReference>
<name>A0A6C0LKW2_9ZZZZ</name>
<protein>
    <recommendedName>
        <fullName evidence="2">Cyclin</fullName>
    </recommendedName>
</protein>
<dbReference type="Gene3D" id="1.10.472.10">
    <property type="entry name" value="Cyclin-like"/>
    <property type="match status" value="1"/>
</dbReference>
<dbReference type="InterPro" id="IPR013922">
    <property type="entry name" value="Cyclin_PHO80-like"/>
</dbReference>
<dbReference type="AlphaFoldDB" id="A0A6C0LKW2"/>
<sequence>MLNPVLVSSIIKNDVKRVPTCFDALMTPVITPINYINRWYIYSGSSKEACVLALIFINRLKIPIDLCNFHRVFAIANTVATKIHDDDYRSMPYYADVAGIPMYECIYLEQQFLIHIDFDLYVTRECYNFYYNMFFEE</sequence>
<organism evidence="1">
    <name type="scientific">viral metagenome</name>
    <dbReference type="NCBI Taxonomy" id="1070528"/>
    <lineage>
        <taxon>unclassified sequences</taxon>
        <taxon>metagenomes</taxon>
        <taxon>organismal metagenomes</taxon>
    </lineage>
</organism>
<dbReference type="EMBL" id="MN740510">
    <property type="protein sequence ID" value="QHU30615.1"/>
    <property type="molecule type" value="Genomic_DNA"/>
</dbReference>
<dbReference type="GO" id="GO:0019901">
    <property type="term" value="F:protein kinase binding"/>
    <property type="evidence" value="ECO:0007669"/>
    <property type="project" value="InterPro"/>
</dbReference>